<evidence type="ECO:0008006" key="3">
    <source>
        <dbReference type="Google" id="ProtNLM"/>
    </source>
</evidence>
<gene>
    <name evidence="1" type="ORF">SAMN02745975_00527</name>
</gene>
<protein>
    <recommendedName>
        <fullName evidence="3">Prophage pi2 protein 40</fullName>
    </recommendedName>
</protein>
<dbReference type="STRING" id="1121919.SAMN02745975_00527"/>
<name>A0A1M6DPC0_9FIRM</name>
<dbReference type="EMBL" id="FQZV01000006">
    <property type="protein sequence ID" value="SHI75087.1"/>
    <property type="molecule type" value="Genomic_DNA"/>
</dbReference>
<dbReference type="AlphaFoldDB" id="A0A1M6DPC0"/>
<dbReference type="OrthoDB" id="1697664at2"/>
<evidence type="ECO:0000313" key="2">
    <source>
        <dbReference type="Proteomes" id="UP000184536"/>
    </source>
</evidence>
<organism evidence="1 2">
    <name type="scientific">Geosporobacter subterraneus DSM 17957</name>
    <dbReference type="NCBI Taxonomy" id="1121919"/>
    <lineage>
        <taxon>Bacteria</taxon>
        <taxon>Bacillati</taxon>
        <taxon>Bacillota</taxon>
        <taxon>Clostridia</taxon>
        <taxon>Peptostreptococcales</taxon>
        <taxon>Thermotaleaceae</taxon>
        <taxon>Geosporobacter</taxon>
    </lineage>
</organism>
<sequence>MERILTIDGRQVKFKSTGAFLLKYKVQFNRDAIKDIFRLAAAIDKENNTLTDIDAFDLELFYNLVWVLAKTADPQLPPPVEWLDSFSEFPLMDIIPEISDMIFSCLTSTAPFKKK</sequence>
<evidence type="ECO:0000313" key="1">
    <source>
        <dbReference type="EMBL" id="SHI75087.1"/>
    </source>
</evidence>
<reference evidence="2" key="1">
    <citation type="submission" date="2016-11" db="EMBL/GenBank/DDBJ databases">
        <authorList>
            <person name="Varghese N."/>
            <person name="Submissions S."/>
        </authorList>
    </citation>
    <scope>NUCLEOTIDE SEQUENCE [LARGE SCALE GENOMIC DNA]</scope>
    <source>
        <strain evidence="2">DSM 17957</strain>
    </source>
</reference>
<dbReference type="RefSeq" id="WP_110939818.1">
    <property type="nucleotide sequence ID" value="NZ_FQZV01000006.1"/>
</dbReference>
<dbReference type="Proteomes" id="UP000184536">
    <property type="component" value="Unassembled WGS sequence"/>
</dbReference>
<proteinExistence type="predicted"/>
<accession>A0A1M6DPC0</accession>
<keyword evidence="2" id="KW-1185">Reference proteome</keyword>